<evidence type="ECO:0000313" key="1">
    <source>
        <dbReference type="EMBL" id="KAF2621969.1"/>
    </source>
</evidence>
<dbReference type="EMBL" id="MU006749">
    <property type="protein sequence ID" value="KAF2621969.1"/>
    <property type="molecule type" value="Genomic_DNA"/>
</dbReference>
<keyword evidence="2" id="KW-1185">Reference proteome</keyword>
<name>A0ACB6RM19_9PLEO</name>
<accession>A0ACB6RM19</accession>
<organism evidence="1 2">
    <name type="scientific">Macroventuria anomochaeta</name>
    <dbReference type="NCBI Taxonomy" id="301207"/>
    <lineage>
        <taxon>Eukaryota</taxon>
        <taxon>Fungi</taxon>
        <taxon>Dikarya</taxon>
        <taxon>Ascomycota</taxon>
        <taxon>Pezizomycotina</taxon>
        <taxon>Dothideomycetes</taxon>
        <taxon>Pleosporomycetidae</taxon>
        <taxon>Pleosporales</taxon>
        <taxon>Pleosporineae</taxon>
        <taxon>Didymellaceae</taxon>
        <taxon>Macroventuria</taxon>
    </lineage>
</organism>
<protein>
    <submittedName>
        <fullName evidence="1">Uncharacterized protein</fullName>
    </submittedName>
</protein>
<comment type="caution">
    <text evidence="1">The sequence shown here is derived from an EMBL/GenBank/DDBJ whole genome shotgun (WGS) entry which is preliminary data.</text>
</comment>
<gene>
    <name evidence="1" type="ORF">BU25DRAFT_219611</name>
</gene>
<proteinExistence type="predicted"/>
<dbReference type="Proteomes" id="UP000799754">
    <property type="component" value="Unassembled WGS sequence"/>
</dbReference>
<sequence length="84" mass="9631">MSLRGRDFIQAVMVLATQWSGLFFQVANGGCWFKITEQCRLVLHRASKALFSSPYRAVLVHRRSHAHSSRPAKAQVYHRLFTIS</sequence>
<reference evidence="1" key="1">
    <citation type="journal article" date="2020" name="Stud. Mycol.">
        <title>101 Dothideomycetes genomes: a test case for predicting lifestyles and emergence of pathogens.</title>
        <authorList>
            <person name="Haridas S."/>
            <person name="Albert R."/>
            <person name="Binder M."/>
            <person name="Bloem J."/>
            <person name="Labutti K."/>
            <person name="Salamov A."/>
            <person name="Andreopoulos B."/>
            <person name="Baker S."/>
            <person name="Barry K."/>
            <person name="Bills G."/>
            <person name="Bluhm B."/>
            <person name="Cannon C."/>
            <person name="Castanera R."/>
            <person name="Culley D."/>
            <person name="Daum C."/>
            <person name="Ezra D."/>
            <person name="Gonzalez J."/>
            <person name="Henrissat B."/>
            <person name="Kuo A."/>
            <person name="Liang C."/>
            <person name="Lipzen A."/>
            <person name="Lutzoni F."/>
            <person name="Magnuson J."/>
            <person name="Mondo S."/>
            <person name="Nolan M."/>
            <person name="Ohm R."/>
            <person name="Pangilinan J."/>
            <person name="Park H.-J."/>
            <person name="Ramirez L."/>
            <person name="Alfaro M."/>
            <person name="Sun H."/>
            <person name="Tritt A."/>
            <person name="Yoshinaga Y."/>
            <person name="Zwiers L.-H."/>
            <person name="Turgeon B."/>
            <person name="Goodwin S."/>
            <person name="Spatafora J."/>
            <person name="Crous P."/>
            <person name="Grigoriev I."/>
        </authorList>
    </citation>
    <scope>NUCLEOTIDE SEQUENCE</scope>
    <source>
        <strain evidence="1">CBS 525.71</strain>
    </source>
</reference>
<evidence type="ECO:0000313" key="2">
    <source>
        <dbReference type="Proteomes" id="UP000799754"/>
    </source>
</evidence>